<dbReference type="AlphaFoldDB" id="F9CWT9"/>
<organism evidence="2 3">
    <name type="scientific">Nitrosarchaeum koreense MY1</name>
    <dbReference type="NCBI Taxonomy" id="1001994"/>
    <lineage>
        <taxon>Archaea</taxon>
        <taxon>Nitrososphaerota</taxon>
        <taxon>Nitrososphaeria</taxon>
        <taxon>Nitrosopumilales</taxon>
        <taxon>Nitrosopumilaceae</taxon>
        <taxon>Nitrosarchaeum</taxon>
    </lineage>
</organism>
<gene>
    <name evidence="2" type="ORF">MY1_0981</name>
</gene>
<accession>F9CWT9</accession>
<feature type="transmembrane region" description="Helical" evidence="1">
    <location>
        <begin position="791"/>
        <end position="808"/>
    </location>
</feature>
<evidence type="ECO:0000313" key="2">
    <source>
        <dbReference type="EMBL" id="EGP93741.1"/>
    </source>
</evidence>
<keyword evidence="3" id="KW-1185">Reference proteome</keyword>
<dbReference type="STRING" id="1001994.MY1_0981"/>
<comment type="caution">
    <text evidence="2">The sequence shown here is derived from an EMBL/GenBank/DDBJ whole genome shotgun (WGS) entry which is preliminary data.</text>
</comment>
<keyword evidence="1" id="KW-1133">Transmembrane helix</keyword>
<reference evidence="2 3" key="1">
    <citation type="journal article" date="2011" name="J. Bacteriol.">
        <title>Genome Sequence of an Ammonia-Oxidizing Soil Archaeon, "Candidatus Nitrosoarchaeum koreensis" MY1.</title>
        <authorList>
            <person name="Kim B.K."/>
            <person name="Jung M.Y."/>
            <person name="Yu D.S."/>
            <person name="Park S.J."/>
            <person name="Oh T.K."/>
            <person name="Rhee S.K."/>
            <person name="Kim J.F."/>
        </authorList>
    </citation>
    <scope>NUCLEOTIDE SEQUENCE [LARGE SCALE GENOMIC DNA]</scope>
    <source>
        <strain evidence="2 3">MY1</strain>
    </source>
</reference>
<proteinExistence type="predicted"/>
<dbReference type="Proteomes" id="UP000004440">
    <property type="component" value="Unassembled WGS sequence"/>
</dbReference>
<sequence>MPAYAQTTAEFGYQLHPEKLLENTVGTLQIFVASNGMMVPKSIDNLKVTSSDNSIIQIINVEENNNGYTKNVQIKAMKPGIANIALAAPGFSSKEITLEVFNNNNHPTQILMKITPNDFPIDGPRFGYVTVELATTGGLPTIAPEDITIKIETPNKDTISIRNQELTIKKGEYFAITEFDLINSGDAIIFASAENMKKVSEFVKVRKPTDPLQVKLFVIPETYSSYSGAKGYAIVQLHDGDGSPVKAEEDIHMKLGVENPDVSINTSHDFEEIQFSNQELVIKKGTYSAYTTFTPRPNLGEFTTSDAQTFEMFISTNNYLTEGASFTVTHDEVGALEGEGPSITTALPFLTTGEKELIAVTYFETDTVVSRKTGSSTLGTSDRELVTVTVPVTAKQDYEINFASSKSSTVNPINPIMKKGDNIALVFGNTGTVAHDEPISFYITDNQGVKTVPGNPIGPIKEDISLTVEPLVPVILVGSEFPTIAYLLETEGESDTTTTDEEDEEEENGRIGVTPFIEDSVLTLSANDFVNTEPEIIKKNQPYVLLNLLTDEIGDATLSFQAGQFEGTMTATSHTTDPAEMHMSFAENLLANSESLATIQLLDSAGNPVYAKNDILIKIVSNDESVLEIPEEITIKKGEYFNTIKLESRDEGLIEIALLSEDLPLSKYNINIVDISPIVSLDLLGGMNWNERVEAKLSVTIPEINTALGGFDVEWVATGGEILQSDDSTNNEGIAIMNILANDKDTISISATVSGNGFSSSTISKTAQILNIPIVETPVEQEQGFMINDSNMIYIIIPAAIGVVVFILKRTEKLEIITEKLGIADKLNIGEKFEGIKEKISEIRNR</sequence>
<protein>
    <submittedName>
        <fullName evidence="2">Uncharacterized protein</fullName>
    </submittedName>
</protein>
<evidence type="ECO:0000256" key="1">
    <source>
        <dbReference type="SAM" id="Phobius"/>
    </source>
</evidence>
<keyword evidence="1" id="KW-0812">Transmembrane</keyword>
<dbReference type="PATRIC" id="fig|1001994.6.peg.966"/>
<keyword evidence="1" id="KW-0472">Membrane</keyword>
<evidence type="ECO:0000313" key="3">
    <source>
        <dbReference type="Proteomes" id="UP000004440"/>
    </source>
</evidence>
<dbReference type="EMBL" id="AFPU01000001">
    <property type="protein sequence ID" value="EGP93741.1"/>
    <property type="molecule type" value="Genomic_DNA"/>
</dbReference>
<name>F9CWT9_9ARCH</name>